<protein>
    <submittedName>
        <fullName evidence="1">Uncharacterized protein</fullName>
    </submittedName>
</protein>
<organism evidence="1 2">
    <name type="scientific">Lentinula aff. lateritia</name>
    <dbReference type="NCBI Taxonomy" id="2804960"/>
    <lineage>
        <taxon>Eukaryota</taxon>
        <taxon>Fungi</taxon>
        <taxon>Dikarya</taxon>
        <taxon>Basidiomycota</taxon>
        <taxon>Agaricomycotina</taxon>
        <taxon>Agaricomycetes</taxon>
        <taxon>Agaricomycetidae</taxon>
        <taxon>Agaricales</taxon>
        <taxon>Marasmiineae</taxon>
        <taxon>Omphalotaceae</taxon>
        <taxon>Lentinula</taxon>
    </lineage>
</organism>
<reference evidence="1" key="1">
    <citation type="submission" date="2022-09" db="EMBL/GenBank/DDBJ databases">
        <title>A Global Phylogenomic Analysis of the Shiitake Genus Lentinula.</title>
        <authorList>
            <consortium name="DOE Joint Genome Institute"/>
            <person name="Sierra-Patev S."/>
            <person name="Min B."/>
            <person name="Naranjo-Ortiz M."/>
            <person name="Looney B."/>
            <person name="Konkel Z."/>
            <person name="Slot J.C."/>
            <person name="Sakamoto Y."/>
            <person name="Steenwyk J.L."/>
            <person name="Rokas A."/>
            <person name="Carro J."/>
            <person name="Camarero S."/>
            <person name="Ferreira P."/>
            <person name="Molpeceres G."/>
            <person name="Ruiz-Duenas F.J."/>
            <person name="Serrano A."/>
            <person name="Henrissat B."/>
            <person name="Drula E."/>
            <person name="Hughes K.W."/>
            <person name="Mata J.L."/>
            <person name="Ishikawa N.K."/>
            <person name="Vargas-Isla R."/>
            <person name="Ushijima S."/>
            <person name="Smith C.A."/>
            <person name="Ahrendt S."/>
            <person name="Andreopoulos W."/>
            <person name="He G."/>
            <person name="Labutti K."/>
            <person name="Lipzen A."/>
            <person name="Ng V."/>
            <person name="Riley R."/>
            <person name="Sandor L."/>
            <person name="Barry K."/>
            <person name="Martinez A.T."/>
            <person name="Xiao Y."/>
            <person name="Gibbons J.G."/>
            <person name="Terashima K."/>
            <person name="Grigoriev I.V."/>
            <person name="Hibbett D.S."/>
        </authorList>
    </citation>
    <scope>NUCLEOTIDE SEQUENCE</scope>
    <source>
        <strain evidence="1">TMI1499</strain>
    </source>
</reference>
<evidence type="ECO:0000313" key="1">
    <source>
        <dbReference type="EMBL" id="KAJ3804852.1"/>
    </source>
</evidence>
<evidence type="ECO:0000313" key="2">
    <source>
        <dbReference type="Proteomes" id="UP001163835"/>
    </source>
</evidence>
<keyword evidence="2" id="KW-1185">Reference proteome</keyword>
<accession>A0ACC1TJC4</accession>
<name>A0ACC1TJC4_9AGAR</name>
<proteinExistence type="predicted"/>
<dbReference type="EMBL" id="MU795783">
    <property type="protein sequence ID" value="KAJ3804852.1"/>
    <property type="molecule type" value="Genomic_DNA"/>
</dbReference>
<dbReference type="Proteomes" id="UP001163835">
    <property type="component" value="Unassembled WGS sequence"/>
</dbReference>
<gene>
    <name evidence="1" type="ORF">F5876DRAFT_70289</name>
</gene>
<sequence>MYFSIASLTIGLATACIVNAIPVANPNILNTPEPVNVTLVPRKGQLILWSYVKSPTTTTNPVGGDHAKAKSSTESLVNAMLIDFGAPSLSPKSPEFVGDPNHFSIQISSVVRIESVTCPCSGEVQMDLKAGKGSLNLHAYQRINGRFLYNLETHQTIPFSFKPTAN</sequence>
<comment type="caution">
    <text evidence="1">The sequence shown here is derived from an EMBL/GenBank/DDBJ whole genome shotgun (WGS) entry which is preliminary data.</text>
</comment>